<keyword evidence="6 7" id="KW-0472">Membrane</keyword>
<evidence type="ECO:0000256" key="8">
    <source>
        <dbReference type="RuleBase" id="RU000488"/>
    </source>
</evidence>
<evidence type="ECO:0000313" key="10">
    <source>
        <dbReference type="WBParaSite" id="ACRNAN_scaffold9920.g13387.t1"/>
    </source>
</evidence>
<dbReference type="SUPFAM" id="SSF103506">
    <property type="entry name" value="Mitochondrial carrier"/>
    <property type="match status" value="1"/>
</dbReference>
<dbReference type="WBParaSite" id="ACRNAN_scaffold9920.g13387.t1">
    <property type="protein sequence ID" value="ACRNAN_scaffold9920.g13387.t1"/>
    <property type="gene ID" value="ACRNAN_scaffold9920.g13387"/>
</dbReference>
<accession>A0A914ESL5</accession>
<dbReference type="InterPro" id="IPR018108">
    <property type="entry name" value="MCP_transmembrane"/>
</dbReference>
<evidence type="ECO:0000256" key="6">
    <source>
        <dbReference type="ARBA" id="ARBA00023136"/>
    </source>
</evidence>
<name>A0A914ESL5_9BILA</name>
<keyword evidence="4 7" id="KW-0812">Transmembrane</keyword>
<dbReference type="Proteomes" id="UP000887540">
    <property type="component" value="Unplaced"/>
</dbReference>
<dbReference type="GO" id="GO:0055085">
    <property type="term" value="P:transmembrane transport"/>
    <property type="evidence" value="ECO:0007669"/>
    <property type="project" value="InterPro"/>
</dbReference>
<dbReference type="InterPro" id="IPR002067">
    <property type="entry name" value="MCP"/>
</dbReference>
<dbReference type="PANTHER" id="PTHR24089">
    <property type="entry name" value="SOLUTE CARRIER FAMILY 25"/>
    <property type="match status" value="1"/>
</dbReference>
<evidence type="ECO:0000313" key="9">
    <source>
        <dbReference type="Proteomes" id="UP000887540"/>
    </source>
</evidence>
<dbReference type="Gene3D" id="1.50.40.10">
    <property type="entry name" value="Mitochondrial carrier domain"/>
    <property type="match status" value="1"/>
</dbReference>
<reference evidence="10" key="1">
    <citation type="submission" date="2022-11" db="UniProtKB">
        <authorList>
            <consortium name="WormBaseParasite"/>
        </authorList>
    </citation>
    <scope>IDENTIFICATION</scope>
</reference>
<keyword evidence="3 8" id="KW-0813">Transport</keyword>
<dbReference type="Pfam" id="PF00153">
    <property type="entry name" value="Mito_carr"/>
    <property type="match status" value="3"/>
</dbReference>
<keyword evidence="9" id="KW-1185">Reference proteome</keyword>
<evidence type="ECO:0000256" key="1">
    <source>
        <dbReference type="ARBA" id="ARBA00004141"/>
    </source>
</evidence>
<dbReference type="PRINTS" id="PR00926">
    <property type="entry name" value="MITOCARRIER"/>
</dbReference>
<dbReference type="PROSITE" id="PS50920">
    <property type="entry name" value="SOLCAR"/>
    <property type="match status" value="3"/>
</dbReference>
<sequence length="330" mass="37633">MATRAIVQPFDVLKIRFQLQEEPIYTRISKLQPGKYTGILQSIRLIFKEEGVTAFWKGHIPAQGLSAVYGLVQFASFEFLTKRFDLLFNMKTQSEVVDFLCGAASGCIATTSAMPLDVIRTRLIAQGEPKIYRGSFHAVTKIWQDEKIYGFFRGLTPSLVQIAPYVGLQFTSYNIMKKLWDNYLQEHESSGSLVSGVFAGIFAKIVIYPLDLIRHRLQVNPSIRHGFGTTSLYQGMTRAFMQILKNEKLHGMFKGLLPSMMKAGLSSGLSFTCYEFILIYSLDIFEGITNTSQLLMPLELNSLSHRVHFDFRDLLVRLKRKGFKQLFFFL</sequence>
<organism evidence="9 10">
    <name type="scientific">Acrobeloides nanus</name>
    <dbReference type="NCBI Taxonomy" id="290746"/>
    <lineage>
        <taxon>Eukaryota</taxon>
        <taxon>Metazoa</taxon>
        <taxon>Ecdysozoa</taxon>
        <taxon>Nematoda</taxon>
        <taxon>Chromadorea</taxon>
        <taxon>Rhabditida</taxon>
        <taxon>Tylenchina</taxon>
        <taxon>Cephalobomorpha</taxon>
        <taxon>Cephaloboidea</taxon>
        <taxon>Cephalobidae</taxon>
        <taxon>Acrobeloides</taxon>
    </lineage>
</organism>
<evidence type="ECO:0000256" key="5">
    <source>
        <dbReference type="ARBA" id="ARBA00022737"/>
    </source>
</evidence>
<feature type="repeat" description="Solcar" evidence="7">
    <location>
        <begin position="93"/>
        <end position="179"/>
    </location>
</feature>
<proteinExistence type="inferred from homology"/>
<evidence type="ECO:0000256" key="4">
    <source>
        <dbReference type="ARBA" id="ARBA00022692"/>
    </source>
</evidence>
<feature type="repeat" description="Solcar" evidence="7">
    <location>
        <begin position="1"/>
        <end position="83"/>
    </location>
</feature>
<comment type="similarity">
    <text evidence="2 8">Belongs to the mitochondrial carrier (TC 2.A.29) family.</text>
</comment>
<feature type="repeat" description="Solcar" evidence="7">
    <location>
        <begin position="187"/>
        <end position="280"/>
    </location>
</feature>
<evidence type="ECO:0000256" key="3">
    <source>
        <dbReference type="ARBA" id="ARBA00022448"/>
    </source>
</evidence>
<protein>
    <submittedName>
        <fullName evidence="10">Mitochondrial thiamine pyrophosphate carrier</fullName>
    </submittedName>
</protein>
<comment type="subcellular location">
    <subcellularLocation>
        <location evidence="1">Membrane</location>
        <topology evidence="1">Multi-pass membrane protein</topology>
    </subcellularLocation>
</comment>
<evidence type="ECO:0000256" key="7">
    <source>
        <dbReference type="PROSITE-ProRule" id="PRU00282"/>
    </source>
</evidence>
<dbReference type="GO" id="GO:0016020">
    <property type="term" value="C:membrane"/>
    <property type="evidence" value="ECO:0007669"/>
    <property type="project" value="UniProtKB-SubCell"/>
</dbReference>
<dbReference type="AlphaFoldDB" id="A0A914ESL5"/>
<keyword evidence="5" id="KW-0677">Repeat</keyword>
<evidence type="ECO:0000256" key="2">
    <source>
        <dbReference type="ARBA" id="ARBA00006375"/>
    </source>
</evidence>
<dbReference type="InterPro" id="IPR023395">
    <property type="entry name" value="MCP_dom_sf"/>
</dbReference>